<evidence type="ECO:0000256" key="1">
    <source>
        <dbReference type="ARBA" id="ARBA00004141"/>
    </source>
</evidence>
<protein>
    <submittedName>
        <fullName evidence="7">MFS transporter</fullName>
    </submittedName>
</protein>
<evidence type="ECO:0000259" key="6">
    <source>
        <dbReference type="Pfam" id="PF07298"/>
    </source>
</evidence>
<dbReference type="KEGG" id="ssua:FPZ54_09510"/>
<feature type="domain" description="NnrU" evidence="6">
    <location>
        <begin position="4"/>
        <end position="222"/>
    </location>
</feature>
<evidence type="ECO:0000256" key="4">
    <source>
        <dbReference type="ARBA" id="ARBA00023136"/>
    </source>
</evidence>
<evidence type="ECO:0000256" key="2">
    <source>
        <dbReference type="ARBA" id="ARBA00022692"/>
    </source>
</evidence>
<evidence type="ECO:0000256" key="3">
    <source>
        <dbReference type="ARBA" id="ARBA00022989"/>
    </source>
</evidence>
<keyword evidence="2 5" id="KW-0812">Transmembrane</keyword>
<feature type="transmembrane region" description="Helical" evidence="5">
    <location>
        <begin position="140"/>
        <end position="157"/>
    </location>
</feature>
<gene>
    <name evidence="7" type="ORF">FPZ54_09510</name>
</gene>
<name>A0A518RFQ3_9SPHN</name>
<dbReference type="EMBL" id="CP042239">
    <property type="protein sequence ID" value="QDX26234.1"/>
    <property type="molecule type" value="Genomic_DNA"/>
</dbReference>
<keyword evidence="4 5" id="KW-0472">Membrane</keyword>
<evidence type="ECO:0000256" key="5">
    <source>
        <dbReference type="SAM" id="Phobius"/>
    </source>
</evidence>
<keyword evidence="8" id="KW-1185">Reference proteome</keyword>
<feature type="transmembrane region" description="Helical" evidence="5">
    <location>
        <begin position="110"/>
        <end position="133"/>
    </location>
</feature>
<feature type="transmembrane region" description="Helical" evidence="5">
    <location>
        <begin position="35"/>
        <end position="54"/>
    </location>
</feature>
<evidence type="ECO:0000313" key="8">
    <source>
        <dbReference type="Proteomes" id="UP000318055"/>
    </source>
</evidence>
<reference evidence="7 8" key="1">
    <citation type="submission" date="2019-07" db="EMBL/GenBank/DDBJ databases">
        <title>Sphingomonas alkalisoli sp. nov., isolated from rhizosphere soil of Suaedae salsa.</title>
        <authorList>
            <person name="Zhang H."/>
            <person name="Xu L."/>
            <person name="Zhang J.-X."/>
            <person name="Sun J.-Q."/>
        </authorList>
    </citation>
    <scope>NUCLEOTIDE SEQUENCE [LARGE SCALE GENOMIC DNA]</scope>
    <source>
        <strain evidence="7 8">XS-10</strain>
    </source>
</reference>
<dbReference type="Gene3D" id="1.20.120.1630">
    <property type="match status" value="1"/>
</dbReference>
<dbReference type="Pfam" id="PF07298">
    <property type="entry name" value="NnrU"/>
    <property type="match status" value="1"/>
</dbReference>
<dbReference type="InterPro" id="IPR009915">
    <property type="entry name" value="NnrU_dom"/>
</dbReference>
<proteinExistence type="predicted"/>
<dbReference type="Proteomes" id="UP000318055">
    <property type="component" value="Chromosome"/>
</dbReference>
<dbReference type="GO" id="GO:0016020">
    <property type="term" value="C:membrane"/>
    <property type="evidence" value="ECO:0007669"/>
    <property type="project" value="UniProtKB-SubCell"/>
</dbReference>
<keyword evidence="3 5" id="KW-1133">Transmembrane helix</keyword>
<sequence>MGELIAACIAFLGTHFLLSHPLRKPLVDAVGERLFLGIYSLVAFATLGWMAHVYGRMPDETPLWTVGDGIWGFASAIMLLASVLLIGSLIGNPALPDPTGKPKAVPRPRGVFAITRHPMMWSFGLWTLAHILVFPQPAQIVLAASIGLLALVGAMFQDRKKAKLQPDFWPRWQAVTSYWPFVAIAQGRAQGAAAWPGTVAIVGGTLLWLGATWAHLPLAGMAAGIWRWLA</sequence>
<accession>A0A518RFQ3</accession>
<organism evidence="7 8">
    <name type="scientific">Sphingomonas suaedae</name>
    <dbReference type="NCBI Taxonomy" id="2599297"/>
    <lineage>
        <taxon>Bacteria</taxon>
        <taxon>Pseudomonadati</taxon>
        <taxon>Pseudomonadota</taxon>
        <taxon>Alphaproteobacteria</taxon>
        <taxon>Sphingomonadales</taxon>
        <taxon>Sphingomonadaceae</taxon>
        <taxon>Sphingomonas</taxon>
    </lineage>
</organism>
<comment type="subcellular location">
    <subcellularLocation>
        <location evidence="1">Membrane</location>
        <topology evidence="1">Multi-pass membrane protein</topology>
    </subcellularLocation>
</comment>
<evidence type="ECO:0000313" key="7">
    <source>
        <dbReference type="EMBL" id="QDX26234.1"/>
    </source>
</evidence>
<dbReference type="RefSeq" id="WP_145846680.1">
    <property type="nucleotide sequence ID" value="NZ_CP042239.1"/>
</dbReference>
<feature type="transmembrane region" description="Helical" evidence="5">
    <location>
        <begin position="66"/>
        <end position="90"/>
    </location>
</feature>
<dbReference type="AlphaFoldDB" id="A0A518RFQ3"/>
<dbReference type="OrthoDB" id="7828645at2"/>